<keyword evidence="2" id="KW-0732">Signal</keyword>
<feature type="signal peptide" evidence="2">
    <location>
        <begin position="1"/>
        <end position="23"/>
    </location>
</feature>
<dbReference type="EMBL" id="KQ971351">
    <property type="protein sequence ID" value="KYB26830.1"/>
    <property type="molecule type" value="Genomic_DNA"/>
</dbReference>
<feature type="compositionally biased region" description="Basic and acidic residues" evidence="1">
    <location>
        <begin position="247"/>
        <end position="256"/>
    </location>
</feature>
<reference evidence="3 4" key="1">
    <citation type="journal article" date="2008" name="Nature">
        <title>The genome of the model beetle and pest Tribolium castaneum.</title>
        <authorList>
            <consortium name="Tribolium Genome Sequencing Consortium"/>
            <person name="Richards S."/>
            <person name="Gibbs R.A."/>
            <person name="Weinstock G.M."/>
            <person name="Brown S.J."/>
            <person name="Denell R."/>
            <person name="Beeman R.W."/>
            <person name="Gibbs R."/>
            <person name="Beeman R.W."/>
            <person name="Brown S.J."/>
            <person name="Bucher G."/>
            <person name="Friedrich M."/>
            <person name="Grimmelikhuijzen C.J."/>
            <person name="Klingler M."/>
            <person name="Lorenzen M."/>
            <person name="Richards S."/>
            <person name="Roth S."/>
            <person name="Schroder R."/>
            <person name="Tautz D."/>
            <person name="Zdobnov E.M."/>
            <person name="Muzny D."/>
            <person name="Gibbs R.A."/>
            <person name="Weinstock G.M."/>
            <person name="Attaway T."/>
            <person name="Bell S."/>
            <person name="Buhay C.J."/>
            <person name="Chandrabose M.N."/>
            <person name="Chavez D."/>
            <person name="Clerk-Blankenburg K.P."/>
            <person name="Cree A."/>
            <person name="Dao M."/>
            <person name="Davis C."/>
            <person name="Chacko J."/>
            <person name="Dinh H."/>
            <person name="Dugan-Rocha S."/>
            <person name="Fowler G."/>
            <person name="Garner T.T."/>
            <person name="Garnes J."/>
            <person name="Gnirke A."/>
            <person name="Hawes A."/>
            <person name="Hernandez J."/>
            <person name="Hines S."/>
            <person name="Holder M."/>
            <person name="Hume J."/>
            <person name="Jhangiani S.N."/>
            <person name="Joshi V."/>
            <person name="Khan Z.M."/>
            <person name="Jackson L."/>
            <person name="Kovar C."/>
            <person name="Kowis A."/>
            <person name="Lee S."/>
            <person name="Lewis L.R."/>
            <person name="Margolis J."/>
            <person name="Morgan M."/>
            <person name="Nazareth L.V."/>
            <person name="Nguyen N."/>
            <person name="Okwuonu G."/>
            <person name="Parker D."/>
            <person name="Richards S."/>
            <person name="Ruiz S.J."/>
            <person name="Santibanez J."/>
            <person name="Savard J."/>
            <person name="Scherer S.E."/>
            <person name="Schneider B."/>
            <person name="Sodergren E."/>
            <person name="Tautz D."/>
            <person name="Vattahil S."/>
            <person name="Villasana D."/>
            <person name="White C.S."/>
            <person name="Wright R."/>
            <person name="Park Y."/>
            <person name="Beeman R.W."/>
            <person name="Lord J."/>
            <person name="Oppert B."/>
            <person name="Lorenzen M."/>
            <person name="Brown S."/>
            <person name="Wang L."/>
            <person name="Savard J."/>
            <person name="Tautz D."/>
            <person name="Richards S."/>
            <person name="Weinstock G."/>
            <person name="Gibbs R.A."/>
            <person name="Liu Y."/>
            <person name="Worley K."/>
            <person name="Weinstock G."/>
            <person name="Elsik C.G."/>
            <person name="Reese J.T."/>
            <person name="Elhaik E."/>
            <person name="Landan G."/>
            <person name="Graur D."/>
            <person name="Arensburger P."/>
            <person name="Atkinson P."/>
            <person name="Beeman R.W."/>
            <person name="Beidler J."/>
            <person name="Brown S.J."/>
            <person name="Demuth J.P."/>
            <person name="Drury D.W."/>
            <person name="Du Y.Z."/>
            <person name="Fujiwara H."/>
            <person name="Lorenzen M."/>
            <person name="Maselli V."/>
            <person name="Osanai M."/>
            <person name="Park Y."/>
            <person name="Robertson H.M."/>
            <person name="Tu Z."/>
            <person name="Wang J.J."/>
            <person name="Wang S."/>
            <person name="Richards S."/>
            <person name="Song H."/>
            <person name="Zhang L."/>
            <person name="Sodergren E."/>
            <person name="Werner D."/>
            <person name="Stanke M."/>
            <person name="Morgenstern B."/>
            <person name="Solovyev V."/>
            <person name="Kosarev P."/>
            <person name="Brown G."/>
            <person name="Chen H.C."/>
            <person name="Ermolaeva O."/>
            <person name="Hlavina W."/>
            <person name="Kapustin Y."/>
            <person name="Kiryutin B."/>
            <person name="Kitts P."/>
            <person name="Maglott D."/>
            <person name="Pruitt K."/>
            <person name="Sapojnikov V."/>
            <person name="Souvorov A."/>
            <person name="Mackey A.J."/>
            <person name="Waterhouse R.M."/>
            <person name="Wyder S."/>
            <person name="Zdobnov E.M."/>
            <person name="Zdobnov E.M."/>
            <person name="Wyder S."/>
            <person name="Kriventseva E.V."/>
            <person name="Kadowaki T."/>
            <person name="Bork P."/>
            <person name="Aranda M."/>
            <person name="Bao R."/>
            <person name="Beermann A."/>
            <person name="Berns N."/>
            <person name="Bolognesi R."/>
            <person name="Bonneton F."/>
            <person name="Bopp D."/>
            <person name="Brown S.J."/>
            <person name="Bucher G."/>
            <person name="Butts T."/>
            <person name="Chaumot A."/>
            <person name="Denell R.E."/>
            <person name="Ferrier D.E."/>
            <person name="Friedrich M."/>
            <person name="Gordon C.M."/>
            <person name="Jindra M."/>
            <person name="Klingler M."/>
            <person name="Lan Q."/>
            <person name="Lattorff H.M."/>
            <person name="Laudet V."/>
            <person name="von Levetsow C."/>
            <person name="Liu Z."/>
            <person name="Lutz R."/>
            <person name="Lynch J.A."/>
            <person name="da Fonseca R.N."/>
            <person name="Posnien N."/>
            <person name="Reuter R."/>
            <person name="Roth S."/>
            <person name="Savard J."/>
            <person name="Schinko J.B."/>
            <person name="Schmitt C."/>
            <person name="Schoppmeier M."/>
            <person name="Schroder R."/>
            <person name="Shippy T.D."/>
            <person name="Simonnet F."/>
            <person name="Marques-Souza H."/>
            <person name="Tautz D."/>
            <person name="Tomoyasu Y."/>
            <person name="Trauner J."/>
            <person name="Van der Zee M."/>
            <person name="Vervoort M."/>
            <person name="Wittkopp N."/>
            <person name="Wimmer E.A."/>
            <person name="Yang X."/>
            <person name="Jones A.K."/>
            <person name="Sattelle D.B."/>
            <person name="Ebert P.R."/>
            <person name="Nelson D."/>
            <person name="Scott J.G."/>
            <person name="Beeman R.W."/>
            <person name="Muthukrishnan S."/>
            <person name="Kramer K.J."/>
            <person name="Arakane Y."/>
            <person name="Beeman R.W."/>
            <person name="Zhu Q."/>
            <person name="Hogenkamp D."/>
            <person name="Dixit R."/>
            <person name="Oppert B."/>
            <person name="Jiang H."/>
            <person name="Zou Z."/>
            <person name="Marshall J."/>
            <person name="Elpidina E."/>
            <person name="Vinokurov K."/>
            <person name="Oppert C."/>
            <person name="Zou Z."/>
            <person name="Evans J."/>
            <person name="Lu Z."/>
            <person name="Zhao P."/>
            <person name="Sumathipala N."/>
            <person name="Altincicek B."/>
            <person name="Vilcinskas A."/>
            <person name="Williams M."/>
            <person name="Hultmark D."/>
            <person name="Hetru C."/>
            <person name="Jiang H."/>
            <person name="Grimmelikhuijzen C.J."/>
            <person name="Hauser F."/>
            <person name="Cazzamali G."/>
            <person name="Williamson M."/>
            <person name="Park Y."/>
            <person name="Li B."/>
            <person name="Tanaka Y."/>
            <person name="Predel R."/>
            <person name="Neupert S."/>
            <person name="Schachtner J."/>
            <person name="Verleyen P."/>
            <person name="Raible F."/>
            <person name="Bork P."/>
            <person name="Friedrich M."/>
            <person name="Walden K.K."/>
            <person name="Robertson H.M."/>
            <person name="Angeli S."/>
            <person name="Foret S."/>
            <person name="Bucher G."/>
            <person name="Schuetz S."/>
            <person name="Maleszka R."/>
            <person name="Wimmer E.A."/>
            <person name="Beeman R.W."/>
            <person name="Lorenzen M."/>
            <person name="Tomoyasu Y."/>
            <person name="Miller S.C."/>
            <person name="Grossmann D."/>
            <person name="Bucher G."/>
        </authorList>
    </citation>
    <scope>NUCLEOTIDE SEQUENCE [LARGE SCALE GENOMIC DNA]</scope>
    <source>
        <strain evidence="3 4">Georgia GA2</strain>
    </source>
</reference>
<dbReference type="Proteomes" id="UP000007266">
    <property type="component" value="Linkage group 7"/>
</dbReference>
<proteinExistence type="predicted"/>
<sequence>MERIYVSSIGAFILYTLSTVALAKPFEDEKSFSDDNKLHCVDSNDVGLNNERSNPNSFAEFYKPRSRFEGVEKFANRPFDFDTKRSAEESPVNSLEKRQVGVVYKDEMPIGILQPYQRSYRFIPIKEQSPANLDASQAQDVPYSVPSFADIDKREVKELDETYPSILTNFKIVNKLEKKRNYDDKNVRDLKATIRRLRSANPHNNEKIEEELKNILDDMGLIEDEESHGVKREASDDSLVEEELVAENERNKRDDNCNNNPNSKTTYDHNPASDNNQRNELKTENHPNVYKRESSDESERRKRQKSELVENLKDSGELMVSGNKSPLASSEITNDKRSSEEEEDYESRIERNIQNKINSLKEEVKREIEALRKKQDDEDDDEEDYQRKKRQVYDTLMNEETDQVNPAMNPDNELKPLVRKRRQVDGGKRLERSSDARPQEEAEREKSEEGGELLGDFNEGAVAKREVYSPDQEYDDGLYDRNKRDYDSFFSDYYYNNRAKRQNRFVPMRGNRWRRFRRRINEDQGMGNRPQQLSDMSDLDLFGALPKSYDGELSRYKRVKRK</sequence>
<dbReference type="PhylomeDB" id="A0A139WFS3"/>
<gene>
    <name evidence="3" type="primary">AUGUSTUS-3.0.2_09431</name>
    <name evidence="3" type="ORF">TcasGA2_TC009431</name>
</gene>
<dbReference type="OrthoDB" id="6766427at2759"/>
<reference evidence="3 4" key="2">
    <citation type="journal article" date="2010" name="Nucleic Acids Res.">
        <title>BeetleBase in 2010: revisions to provide comprehensive genomic information for Tribolium castaneum.</title>
        <authorList>
            <person name="Kim H.S."/>
            <person name="Murphy T."/>
            <person name="Xia J."/>
            <person name="Caragea D."/>
            <person name="Park Y."/>
            <person name="Beeman R.W."/>
            <person name="Lorenzen M.D."/>
            <person name="Butcher S."/>
            <person name="Manak J.R."/>
            <person name="Brown S.J."/>
        </authorList>
    </citation>
    <scope>GENOME REANNOTATION</scope>
    <source>
        <strain evidence="3 4">Georgia GA2</strain>
    </source>
</reference>
<feature type="region of interest" description="Disordered" evidence="1">
    <location>
        <begin position="246"/>
        <end position="350"/>
    </location>
</feature>
<feature type="compositionally biased region" description="Basic and acidic residues" evidence="1">
    <location>
        <begin position="423"/>
        <end position="449"/>
    </location>
</feature>
<organism evidence="3 4">
    <name type="scientific">Tribolium castaneum</name>
    <name type="common">Red flour beetle</name>
    <dbReference type="NCBI Taxonomy" id="7070"/>
    <lineage>
        <taxon>Eukaryota</taxon>
        <taxon>Metazoa</taxon>
        <taxon>Ecdysozoa</taxon>
        <taxon>Arthropoda</taxon>
        <taxon>Hexapoda</taxon>
        <taxon>Insecta</taxon>
        <taxon>Pterygota</taxon>
        <taxon>Neoptera</taxon>
        <taxon>Endopterygota</taxon>
        <taxon>Coleoptera</taxon>
        <taxon>Polyphaga</taxon>
        <taxon>Cucujiformia</taxon>
        <taxon>Tenebrionidae</taxon>
        <taxon>Tenebrionidae incertae sedis</taxon>
        <taxon>Tribolium</taxon>
    </lineage>
</organism>
<feature type="compositionally biased region" description="Basic and acidic residues" evidence="1">
    <location>
        <begin position="277"/>
        <end position="316"/>
    </location>
</feature>
<evidence type="ECO:0000313" key="3">
    <source>
        <dbReference type="EMBL" id="KYB26830.1"/>
    </source>
</evidence>
<feature type="compositionally biased region" description="Polar residues" evidence="1">
    <location>
        <begin position="322"/>
        <end position="332"/>
    </location>
</feature>
<feature type="region of interest" description="Disordered" evidence="1">
    <location>
        <begin position="370"/>
        <end position="476"/>
    </location>
</feature>
<evidence type="ECO:0000256" key="2">
    <source>
        <dbReference type="SAM" id="SignalP"/>
    </source>
</evidence>
<name>A0A139WFS3_TRICA</name>
<feature type="chain" id="PRO_5007299896" evidence="2">
    <location>
        <begin position="24"/>
        <end position="562"/>
    </location>
</feature>
<keyword evidence="4" id="KW-1185">Reference proteome</keyword>
<protein>
    <submittedName>
        <fullName evidence="3">Uncharacterized protein</fullName>
    </submittedName>
</protein>
<accession>A0A139WFS3</accession>
<dbReference type="InParanoid" id="A0A139WFS3"/>
<evidence type="ECO:0000256" key="1">
    <source>
        <dbReference type="SAM" id="MobiDB-lite"/>
    </source>
</evidence>
<evidence type="ECO:0000313" key="4">
    <source>
        <dbReference type="Proteomes" id="UP000007266"/>
    </source>
</evidence>
<dbReference type="AlphaFoldDB" id="A0A139WFS3"/>